<name>M2PAS7_9FIRM</name>
<dbReference type="Proteomes" id="UP000011758">
    <property type="component" value="Unassembled WGS sequence"/>
</dbReference>
<keyword evidence="1" id="KW-0812">Transmembrane</keyword>
<sequence>MHFVSAAFAISSEILDDITSKGTITYSMYEIGFLNVIPRILIASFIFLLSSLNDGKNLNITAIGIETERGNLILSIEDITLPTSEVFIKKLPALNGIYDMYPPY</sequence>
<evidence type="ECO:0000313" key="3">
    <source>
        <dbReference type="Proteomes" id="UP000011758"/>
    </source>
</evidence>
<keyword evidence="1" id="KW-1133">Transmembrane helix</keyword>
<dbReference type="eggNOG" id="ENOG502ZMST">
    <property type="taxonomic scope" value="Bacteria"/>
</dbReference>
<dbReference type="BioCyc" id="ECAT999415-HMP:GTTI-253-MONOMER"/>
<comment type="caution">
    <text evidence="2">The sequence shown here is derived from an EMBL/GenBank/DDBJ whole genome shotgun (WGS) entry which is preliminary data.</text>
</comment>
<dbReference type="AlphaFoldDB" id="M2PAS7"/>
<keyword evidence="3" id="KW-1185">Reference proteome</keyword>
<evidence type="ECO:0000313" key="2">
    <source>
        <dbReference type="EMBL" id="EMD17457.1"/>
    </source>
</evidence>
<dbReference type="STRING" id="999415.HMPREF9943_00244"/>
<dbReference type="EMBL" id="AGEJ01000005">
    <property type="protein sequence ID" value="EMD17457.1"/>
    <property type="molecule type" value="Genomic_DNA"/>
</dbReference>
<gene>
    <name evidence="2" type="ORF">HMPREF9943_00244</name>
</gene>
<feature type="transmembrane region" description="Helical" evidence="1">
    <location>
        <begin position="31"/>
        <end position="49"/>
    </location>
</feature>
<accession>M2PAS7</accession>
<protein>
    <submittedName>
        <fullName evidence="2">Uncharacterized protein</fullName>
    </submittedName>
</protein>
<evidence type="ECO:0000256" key="1">
    <source>
        <dbReference type="SAM" id="Phobius"/>
    </source>
</evidence>
<organism evidence="2 3">
    <name type="scientific">Eggerthia catenaformis OT 569 = DSM 20559</name>
    <dbReference type="NCBI Taxonomy" id="999415"/>
    <lineage>
        <taxon>Bacteria</taxon>
        <taxon>Bacillati</taxon>
        <taxon>Bacillota</taxon>
        <taxon>Erysipelotrichia</taxon>
        <taxon>Erysipelotrichales</taxon>
        <taxon>Coprobacillaceae</taxon>
        <taxon>Eggerthia</taxon>
    </lineage>
</organism>
<proteinExistence type="predicted"/>
<reference evidence="2 3" key="1">
    <citation type="submission" date="2013-02" db="EMBL/GenBank/DDBJ databases">
        <title>The Genome Sequence of Lactobacillus catenaformis F0143.</title>
        <authorList>
            <consortium name="The Broad Institute Genome Sequencing Platform"/>
            <person name="Earl A."/>
            <person name="Ward D."/>
            <person name="Feldgarden M."/>
            <person name="Gevers D."/>
            <person name="Izard J."/>
            <person name="Blanton J.M."/>
            <person name="Mathney J."/>
            <person name="Dewhirst F.E."/>
            <person name="Young S.K."/>
            <person name="Zeng Q."/>
            <person name="Gargeya S."/>
            <person name="Fitzgerald M."/>
            <person name="Haas B."/>
            <person name="Abouelleil A."/>
            <person name="Alvarado L."/>
            <person name="Arachchi H.M."/>
            <person name="Berlin A."/>
            <person name="Chapman S.B."/>
            <person name="Gearin G."/>
            <person name="Goldberg J."/>
            <person name="Griggs A."/>
            <person name="Gujja S."/>
            <person name="Hansen M."/>
            <person name="Heiman D."/>
            <person name="Howarth C."/>
            <person name="Larimer J."/>
            <person name="Lui A."/>
            <person name="MacDonald P.J.P."/>
            <person name="McCowen C."/>
            <person name="Montmayeur A."/>
            <person name="Murphy C."/>
            <person name="Neiman D."/>
            <person name="Pearson M."/>
            <person name="Priest M."/>
            <person name="Roberts A."/>
            <person name="Saif S."/>
            <person name="Shea T."/>
            <person name="Sisk P."/>
            <person name="Stolte C."/>
            <person name="Sykes S."/>
            <person name="Wortman J."/>
            <person name="Nusbaum C."/>
            <person name="Birren B."/>
        </authorList>
    </citation>
    <scope>NUCLEOTIDE SEQUENCE [LARGE SCALE GENOMIC DNA]</scope>
    <source>
        <strain evidence="2 3">OT 569</strain>
    </source>
</reference>
<keyword evidence="1" id="KW-0472">Membrane</keyword>